<keyword evidence="3" id="KW-1185">Reference proteome</keyword>
<evidence type="ECO:0000313" key="2">
    <source>
        <dbReference type="EMBL" id="MBP2400036.1"/>
    </source>
</evidence>
<reference evidence="2 3" key="1">
    <citation type="submission" date="2021-03" db="EMBL/GenBank/DDBJ databases">
        <title>Sequencing the genomes of 1000 actinobacteria strains.</title>
        <authorList>
            <person name="Klenk H.-P."/>
        </authorList>
    </citation>
    <scope>NUCLEOTIDE SEQUENCE [LARGE SCALE GENOMIC DNA]</scope>
    <source>
        <strain evidence="2 3">DSM 20168</strain>
    </source>
</reference>
<name>A0ABS4XU46_GLUPR</name>
<comment type="caution">
    <text evidence="2">The sequence shown here is derived from an EMBL/GenBank/DDBJ whole genome shotgun (WGS) entry which is preliminary data.</text>
</comment>
<keyword evidence="1" id="KW-0472">Membrane</keyword>
<protein>
    <recommendedName>
        <fullName evidence="4">DUF3017 domain-containing protein</fullName>
    </recommendedName>
</protein>
<feature type="transmembrane region" description="Helical" evidence="1">
    <location>
        <begin position="53"/>
        <end position="69"/>
    </location>
</feature>
<keyword evidence="1" id="KW-0812">Transmembrane</keyword>
<evidence type="ECO:0000256" key="1">
    <source>
        <dbReference type="SAM" id="Phobius"/>
    </source>
</evidence>
<organism evidence="2 3">
    <name type="scientific">Glutamicibacter protophormiae</name>
    <name type="common">Brevibacterium protophormiae</name>
    <dbReference type="NCBI Taxonomy" id="37930"/>
    <lineage>
        <taxon>Bacteria</taxon>
        <taxon>Bacillati</taxon>
        <taxon>Actinomycetota</taxon>
        <taxon>Actinomycetes</taxon>
        <taxon>Micrococcales</taxon>
        <taxon>Micrococcaceae</taxon>
        <taxon>Glutamicibacter</taxon>
    </lineage>
</organism>
<feature type="transmembrane region" description="Helical" evidence="1">
    <location>
        <begin position="25"/>
        <end position="47"/>
    </location>
</feature>
<feature type="transmembrane region" description="Helical" evidence="1">
    <location>
        <begin position="89"/>
        <end position="109"/>
    </location>
</feature>
<gene>
    <name evidence="2" type="ORF">JOF39_003117</name>
</gene>
<proteinExistence type="predicted"/>
<evidence type="ECO:0000313" key="3">
    <source>
        <dbReference type="Proteomes" id="UP001195422"/>
    </source>
</evidence>
<accession>A0ABS4XU46</accession>
<dbReference type="Proteomes" id="UP001195422">
    <property type="component" value="Unassembled WGS sequence"/>
</dbReference>
<evidence type="ECO:0008006" key="4">
    <source>
        <dbReference type="Google" id="ProtNLM"/>
    </source>
</evidence>
<keyword evidence="1" id="KW-1133">Transmembrane helix</keyword>
<sequence>MIPQEDRDENPGAKRKPVHMGATRVPLHLVFQACVGVIIGIGITSLFSGIGHAQLALAGVIVVIAAWIVEQGFHLPEPNTRTGARIRLILRIVSLVGFTIAVSPLLQLIEA</sequence>
<dbReference type="EMBL" id="JAGIOJ010000001">
    <property type="protein sequence ID" value="MBP2400036.1"/>
    <property type="molecule type" value="Genomic_DNA"/>
</dbReference>
<dbReference type="RefSeq" id="WP_188946741.1">
    <property type="nucleotide sequence ID" value="NZ_BMPH01000001.1"/>
</dbReference>